<feature type="binding site" evidence="8">
    <location>
        <position position="210"/>
    </location>
    <ligand>
        <name>Zn(2+)</name>
        <dbReference type="ChEBI" id="CHEBI:29105"/>
        <label>1</label>
        <note>catalytic</note>
    </ligand>
</feature>
<feature type="binding site" evidence="8">
    <location>
        <position position="63"/>
    </location>
    <ligand>
        <name>Zn(2+)</name>
        <dbReference type="ChEBI" id="CHEBI:29105"/>
        <label>1</label>
        <note>catalytic</note>
    </ligand>
</feature>
<dbReference type="CDD" id="cd07717">
    <property type="entry name" value="RNaseZ_ZiPD-like_MBL-fold"/>
    <property type="match status" value="1"/>
</dbReference>
<evidence type="ECO:0000256" key="3">
    <source>
        <dbReference type="ARBA" id="ARBA00022722"/>
    </source>
</evidence>
<dbReference type="InterPro" id="IPR013471">
    <property type="entry name" value="RNase_Z/BN"/>
</dbReference>
<evidence type="ECO:0000256" key="8">
    <source>
        <dbReference type="HAMAP-Rule" id="MF_01818"/>
    </source>
</evidence>
<dbReference type="EC" id="3.1.26.11" evidence="8"/>
<dbReference type="PANTHER" id="PTHR46018:SF7">
    <property type="entry name" value="RIBONUCLEASE Z"/>
    <property type="match status" value="1"/>
</dbReference>
<feature type="binding site" evidence="8">
    <location>
        <position position="65"/>
    </location>
    <ligand>
        <name>Zn(2+)</name>
        <dbReference type="ChEBI" id="CHEBI:29105"/>
        <label>2</label>
        <note>catalytic</note>
    </ligand>
</feature>
<evidence type="ECO:0000256" key="2">
    <source>
        <dbReference type="ARBA" id="ARBA00022694"/>
    </source>
</evidence>
<protein>
    <recommendedName>
        <fullName evidence="8">Ribonuclease Z</fullName>
        <shortName evidence="8">RNase Z</shortName>
        <ecNumber evidence="8">3.1.26.11</ecNumber>
    </recommendedName>
    <alternativeName>
        <fullName evidence="8">tRNA 3 endonuclease</fullName>
    </alternativeName>
    <alternativeName>
        <fullName evidence="8">tRNase Z</fullName>
    </alternativeName>
</protein>
<reference evidence="10 11" key="1">
    <citation type="submission" date="2018-11" db="EMBL/GenBank/DDBJ databases">
        <title>Bradyrhizobium sp. nov., isolated from effective nodules of peanut in China.</title>
        <authorList>
            <person name="Li Y."/>
        </authorList>
    </citation>
    <scope>NUCLEOTIDE SEQUENCE [LARGE SCALE GENOMIC DNA]</scope>
    <source>
        <strain evidence="10 11">CCBAU 51770</strain>
    </source>
</reference>
<feature type="active site" description="Proton acceptor" evidence="8">
    <location>
        <position position="65"/>
    </location>
</feature>
<dbReference type="Pfam" id="PF12706">
    <property type="entry name" value="Lactamase_B_2"/>
    <property type="match status" value="1"/>
</dbReference>
<comment type="similarity">
    <text evidence="8">Belongs to the RNase Z family.</text>
</comment>
<dbReference type="InterPro" id="IPR036866">
    <property type="entry name" value="RibonucZ/Hydroxyglut_hydro"/>
</dbReference>
<dbReference type="Proteomes" id="UP000290174">
    <property type="component" value="Unassembled WGS sequence"/>
</dbReference>
<dbReference type="Pfam" id="PF23023">
    <property type="entry name" value="Anti-Pycsar_Apyc1"/>
    <property type="match status" value="1"/>
</dbReference>
<evidence type="ECO:0000313" key="11">
    <source>
        <dbReference type="Proteomes" id="UP000290174"/>
    </source>
</evidence>
<feature type="binding site" evidence="8">
    <location>
        <position position="61"/>
    </location>
    <ligand>
        <name>Zn(2+)</name>
        <dbReference type="ChEBI" id="CHEBI:29105"/>
        <label>1</label>
        <note>catalytic</note>
    </ligand>
</feature>
<dbReference type="HAMAP" id="MF_01818">
    <property type="entry name" value="RNase_Z_BN"/>
    <property type="match status" value="1"/>
</dbReference>
<dbReference type="NCBIfam" id="NF000801">
    <property type="entry name" value="PRK00055.1-3"/>
    <property type="match status" value="1"/>
</dbReference>
<organism evidence="10 11">
    <name type="scientific">Bradyrhizobium zhanjiangense</name>
    <dbReference type="NCBI Taxonomy" id="1325107"/>
    <lineage>
        <taxon>Bacteria</taxon>
        <taxon>Pseudomonadati</taxon>
        <taxon>Pseudomonadota</taxon>
        <taxon>Alphaproteobacteria</taxon>
        <taxon>Hyphomicrobiales</taxon>
        <taxon>Nitrobacteraceae</taxon>
        <taxon>Bradyrhizobium</taxon>
    </lineage>
</organism>
<dbReference type="EMBL" id="RKMK01000002">
    <property type="protein sequence ID" value="RXH02726.1"/>
    <property type="molecule type" value="Genomic_DNA"/>
</dbReference>
<keyword evidence="4 8" id="KW-0479">Metal-binding</keyword>
<dbReference type="PANTHER" id="PTHR46018">
    <property type="entry name" value="ZINC PHOSPHODIESTERASE ELAC PROTEIN 1"/>
    <property type="match status" value="1"/>
</dbReference>
<comment type="caution">
    <text evidence="10">The sequence shown here is derived from an EMBL/GenBank/DDBJ whole genome shotgun (WGS) entry which is preliminary data.</text>
</comment>
<keyword evidence="6 8" id="KW-0378">Hydrolase</keyword>
<keyword evidence="3 8" id="KW-0540">Nuclease</keyword>
<evidence type="ECO:0000256" key="1">
    <source>
        <dbReference type="ARBA" id="ARBA00011738"/>
    </source>
</evidence>
<feature type="binding site" evidence="8">
    <location>
        <position position="210"/>
    </location>
    <ligand>
        <name>Zn(2+)</name>
        <dbReference type="ChEBI" id="CHEBI:29105"/>
        <label>2</label>
        <note>catalytic</note>
    </ligand>
</feature>
<evidence type="ECO:0000313" key="10">
    <source>
        <dbReference type="EMBL" id="RXH02726.1"/>
    </source>
</evidence>
<dbReference type="InterPro" id="IPR001279">
    <property type="entry name" value="Metallo-B-lactamas"/>
</dbReference>
<keyword evidence="7 8" id="KW-0862">Zinc</keyword>
<comment type="cofactor">
    <cofactor evidence="8">
        <name>Zn(2+)</name>
        <dbReference type="ChEBI" id="CHEBI:29105"/>
    </cofactor>
    <text evidence="8">Binds 2 Zn(2+) ions.</text>
</comment>
<proteinExistence type="inferred from homology"/>
<dbReference type="RefSeq" id="WP_128934416.1">
    <property type="nucleotide sequence ID" value="NZ_CP022221.1"/>
</dbReference>
<feature type="binding site" evidence="8">
    <location>
        <position position="140"/>
    </location>
    <ligand>
        <name>Zn(2+)</name>
        <dbReference type="ChEBI" id="CHEBI:29105"/>
        <label>1</label>
        <note>catalytic</note>
    </ligand>
</feature>
<evidence type="ECO:0000256" key="4">
    <source>
        <dbReference type="ARBA" id="ARBA00022723"/>
    </source>
</evidence>
<dbReference type="GO" id="GO:0042781">
    <property type="term" value="F:3'-tRNA processing endoribonuclease activity"/>
    <property type="evidence" value="ECO:0007669"/>
    <property type="project" value="UniProtKB-UniRule"/>
</dbReference>
<evidence type="ECO:0000256" key="6">
    <source>
        <dbReference type="ARBA" id="ARBA00022801"/>
    </source>
</evidence>
<feature type="binding site" evidence="8">
    <location>
        <position position="268"/>
    </location>
    <ligand>
        <name>Zn(2+)</name>
        <dbReference type="ChEBI" id="CHEBI:29105"/>
        <label>2</label>
        <note>catalytic</note>
    </ligand>
</feature>
<keyword evidence="2 8" id="KW-0819">tRNA processing</keyword>
<comment type="function">
    <text evidence="8">Zinc phosphodiesterase, which displays some tRNA 3'-processing endonuclease activity. Probably involved in tRNA maturation, by removing a 3'-trailer from precursor tRNA.</text>
</comment>
<dbReference type="GO" id="GO:0008270">
    <property type="term" value="F:zinc ion binding"/>
    <property type="evidence" value="ECO:0007669"/>
    <property type="project" value="UniProtKB-UniRule"/>
</dbReference>
<evidence type="ECO:0000256" key="5">
    <source>
        <dbReference type="ARBA" id="ARBA00022759"/>
    </source>
</evidence>
<accession>A0A4Q0R075</accession>
<feature type="domain" description="Metallo-beta-lactamase" evidence="9">
    <location>
        <begin position="19"/>
        <end position="199"/>
    </location>
</feature>
<keyword evidence="5 8" id="KW-0255">Endonuclease</keyword>
<name>A0A4Q0R075_9BRAD</name>
<evidence type="ECO:0000259" key="9">
    <source>
        <dbReference type="SMART" id="SM00849"/>
    </source>
</evidence>
<dbReference type="SMART" id="SM00849">
    <property type="entry name" value="Lactamase_B"/>
    <property type="match status" value="1"/>
</dbReference>
<gene>
    <name evidence="8 10" type="primary">rnz</name>
    <name evidence="10" type="ORF">EAS61_04110</name>
</gene>
<feature type="binding site" evidence="8">
    <location>
        <position position="66"/>
    </location>
    <ligand>
        <name>Zn(2+)</name>
        <dbReference type="ChEBI" id="CHEBI:29105"/>
        <label>2</label>
        <note>catalytic</note>
    </ligand>
</feature>
<evidence type="ECO:0000256" key="7">
    <source>
        <dbReference type="ARBA" id="ARBA00022833"/>
    </source>
</evidence>
<comment type="catalytic activity">
    <reaction evidence="8">
        <text>Endonucleolytic cleavage of RNA, removing extra 3' nucleotides from tRNA precursor, generating 3' termini of tRNAs. A 3'-hydroxy group is left at the tRNA terminus and a 5'-phosphoryl group is left at the trailer molecule.</text>
        <dbReference type="EC" id="3.1.26.11"/>
    </reaction>
</comment>
<dbReference type="Gene3D" id="3.60.15.10">
    <property type="entry name" value="Ribonuclease Z/Hydroxyacylglutathione hydrolase-like"/>
    <property type="match status" value="1"/>
</dbReference>
<comment type="subunit">
    <text evidence="1 8">Homodimer.</text>
</comment>
<dbReference type="AlphaFoldDB" id="A0A4Q0R075"/>
<dbReference type="SUPFAM" id="SSF56281">
    <property type="entry name" value="Metallo-hydrolase/oxidoreductase"/>
    <property type="match status" value="1"/>
</dbReference>
<dbReference type="NCBIfam" id="TIGR02651">
    <property type="entry name" value="RNase_Z"/>
    <property type="match status" value="1"/>
</dbReference>
<sequence length="300" mass="32244">MFALTFLGTSASVPSAERNHPALLVEAAGKRILVDCGEGTQRQLLRSGAGFRRLDRILLTHAHLDHVLGIPGLFSTLGLRQTSDVMTIHGGQGTLDLVIRMLAGLWGAGRAPIAVEFSALTEGQVMDAGDFIIDCFPVRHRDTDSFGFSFKSPARRHVRPERLAELGVPDGPIRGELAAGRPVVIADRTIDPEDVLGPLSGGRKLVVIGDTETTEDLSKYVSGADLLVIEATFLDRDVSTARNYGHLTARDAAAFAAATNVGQLVLTHQSGRYEDDEVLAEAARIFPNTRIAADFDRIAI</sequence>